<dbReference type="InterPro" id="IPR017795">
    <property type="entry name" value="ABBA_NscD-like"/>
</dbReference>
<proteinExistence type="inferred from homology"/>
<accession>A0AAN6N6P4</accession>
<comment type="caution">
    <text evidence="3">The sequence shown here is derived from an EMBL/GenBank/DDBJ whole genome shotgun (WGS) entry which is preliminary data.</text>
</comment>
<evidence type="ECO:0000313" key="4">
    <source>
        <dbReference type="Proteomes" id="UP001303473"/>
    </source>
</evidence>
<evidence type="ECO:0000256" key="2">
    <source>
        <dbReference type="ARBA" id="ARBA00022679"/>
    </source>
</evidence>
<sequence>MGSIEPQGPVEVDLSVVRSKSDPIDTAILEAESLGDGAFYWWRTSGQDLSRMLVEAGYPEECRRQFLDFYRDTICPLLGGRPEPSSRPTCAGWDGNPFVGIGRKENSSGPTLQVYVTPELYETPRYYVDSSERVM</sequence>
<dbReference type="AlphaFoldDB" id="A0AAN6N6P4"/>
<protein>
    <submittedName>
        <fullName evidence="3">Uncharacterized protein</fullName>
    </submittedName>
</protein>
<dbReference type="PANTHER" id="PTHR40627">
    <property type="entry name" value="INDOLE PRENYLTRANSFERASE TDIB-RELATED"/>
    <property type="match status" value="1"/>
</dbReference>
<dbReference type="PANTHER" id="PTHR40627:SF4">
    <property type="entry name" value="PRENYLTRANSFERASE ASQH1-RELATED"/>
    <property type="match status" value="1"/>
</dbReference>
<organism evidence="3 4">
    <name type="scientific">Diplogelasinospora grovesii</name>
    <dbReference type="NCBI Taxonomy" id="303347"/>
    <lineage>
        <taxon>Eukaryota</taxon>
        <taxon>Fungi</taxon>
        <taxon>Dikarya</taxon>
        <taxon>Ascomycota</taxon>
        <taxon>Pezizomycotina</taxon>
        <taxon>Sordariomycetes</taxon>
        <taxon>Sordariomycetidae</taxon>
        <taxon>Sordariales</taxon>
        <taxon>Diplogelasinosporaceae</taxon>
        <taxon>Diplogelasinospora</taxon>
    </lineage>
</organism>
<keyword evidence="2" id="KW-0808">Transferase</keyword>
<evidence type="ECO:0000313" key="3">
    <source>
        <dbReference type="EMBL" id="KAK3940207.1"/>
    </source>
</evidence>
<reference evidence="4" key="1">
    <citation type="journal article" date="2023" name="Mol. Phylogenet. Evol.">
        <title>Genome-scale phylogeny and comparative genomics of the fungal order Sordariales.</title>
        <authorList>
            <person name="Hensen N."/>
            <person name="Bonometti L."/>
            <person name="Westerberg I."/>
            <person name="Brannstrom I.O."/>
            <person name="Guillou S."/>
            <person name="Cros-Aarteil S."/>
            <person name="Calhoun S."/>
            <person name="Haridas S."/>
            <person name="Kuo A."/>
            <person name="Mondo S."/>
            <person name="Pangilinan J."/>
            <person name="Riley R."/>
            <person name="LaButti K."/>
            <person name="Andreopoulos B."/>
            <person name="Lipzen A."/>
            <person name="Chen C."/>
            <person name="Yan M."/>
            <person name="Daum C."/>
            <person name="Ng V."/>
            <person name="Clum A."/>
            <person name="Steindorff A."/>
            <person name="Ohm R.A."/>
            <person name="Martin F."/>
            <person name="Silar P."/>
            <person name="Natvig D.O."/>
            <person name="Lalanne C."/>
            <person name="Gautier V."/>
            <person name="Ament-Velasquez S.L."/>
            <person name="Kruys A."/>
            <person name="Hutchinson M.I."/>
            <person name="Powell A.J."/>
            <person name="Barry K."/>
            <person name="Miller A.N."/>
            <person name="Grigoriev I.V."/>
            <person name="Debuchy R."/>
            <person name="Gladieux P."/>
            <person name="Hiltunen Thoren M."/>
            <person name="Johannesson H."/>
        </authorList>
    </citation>
    <scope>NUCLEOTIDE SEQUENCE [LARGE SCALE GENOMIC DNA]</scope>
    <source>
        <strain evidence="4">CBS 340.73</strain>
    </source>
</reference>
<keyword evidence="4" id="KW-1185">Reference proteome</keyword>
<dbReference type="GO" id="GO:0016765">
    <property type="term" value="F:transferase activity, transferring alkyl or aryl (other than methyl) groups"/>
    <property type="evidence" value="ECO:0007669"/>
    <property type="project" value="InterPro"/>
</dbReference>
<comment type="similarity">
    <text evidence="1">Belongs to the tryptophan dimethylallyltransferase family.</text>
</comment>
<dbReference type="EMBL" id="MU853799">
    <property type="protein sequence ID" value="KAK3940207.1"/>
    <property type="molecule type" value="Genomic_DNA"/>
</dbReference>
<name>A0AAN6N6P4_9PEZI</name>
<dbReference type="GO" id="GO:0009820">
    <property type="term" value="P:alkaloid metabolic process"/>
    <property type="evidence" value="ECO:0007669"/>
    <property type="project" value="InterPro"/>
</dbReference>
<gene>
    <name evidence="3" type="ORF">QBC46DRAFT_408458</name>
</gene>
<evidence type="ECO:0000256" key="1">
    <source>
        <dbReference type="ARBA" id="ARBA00010209"/>
    </source>
</evidence>
<dbReference type="Proteomes" id="UP001303473">
    <property type="component" value="Unassembled WGS sequence"/>
</dbReference>
<dbReference type="Pfam" id="PF11991">
    <property type="entry name" value="Trp_DMAT"/>
    <property type="match status" value="1"/>
</dbReference>